<sequence>MPHLHLGYGGRGRPPPGGRGGARGGFQPRGGGRGGFVGNGGTQQGNNSNAGPATTVGLPQQGNAGPVAQAPVRHICLTCGLRGHLWWDGTCAGPCFHCPSAPYGHGLERCPIAETLGGVYPAKVEVRVPENHAAQMEELRTQHALALVKEVAVEESRLAMLLWIKSAAERAGLGPAAPEVPSARSQPEMGSAAMHSVVAPTGRKIAPLPKRKGMPCESTATDEPGRAHRARRGGG</sequence>
<organism evidence="2 3">
    <name type="scientific">Ramularia collo-cygni</name>
    <dbReference type="NCBI Taxonomy" id="112498"/>
    <lineage>
        <taxon>Eukaryota</taxon>
        <taxon>Fungi</taxon>
        <taxon>Dikarya</taxon>
        <taxon>Ascomycota</taxon>
        <taxon>Pezizomycotina</taxon>
        <taxon>Dothideomycetes</taxon>
        <taxon>Dothideomycetidae</taxon>
        <taxon>Mycosphaerellales</taxon>
        <taxon>Mycosphaerellaceae</taxon>
        <taxon>Ramularia</taxon>
    </lineage>
</organism>
<feature type="region of interest" description="Disordered" evidence="1">
    <location>
        <begin position="1"/>
        <end position="64"/>
    </location>
</feature>
<protein>
    <submittedName>
        <fullName evidence="2">Uncharacterized protein</fullName>
    </submittedName>
</protein>
<proteinExistence type="predicted"/>
<keyword evidence="3" id="KW-1185">Reference proteome</keyword>
<evidence type="ECO:0000256" key="1">
    <source>
        <dbReference type="SAM" id="MobiDB-lite"/>
    </source>
</evidence>
<dbReference type="EMBL" id="FJUY01000016">
    <property type="protein sequence ID" value="CZT23299.1"/>
    <property type="molecule type" value="Genomic_DNA"/>
</dbReference>
<gene>
    <name evidence="2" type="ORF">RCC_09010</name>
</gene>
<accession>A0A2D3VJ44</accession>
<dbReference type="RefSeq" id="XP_023630023.1">
    <property type="nucleotide sequence ID" value="XM_023774255.1"/>
</dbReference>
<dbReference type="AlphaFoldDB" id="A0A2D3VJ44"/>
<reference evidence="2 3" key="1">
    <citation type="submission" date="2016-03" db="EMBL/GenBank/DDBJ databases">
        <authorList>
            <person name="Ploux O."/>
        </authorList>
    </citation>
    <scope>NUCLEOTIDE SEQUENCE [LARGE SCALE GENOMIC DNA]</scope>
    <source>
        <strain evidence="2 3">URUG2</strain>
    </source>
</reference>
<feature type="region of interest" description="Disordered" evidence="1">
    <location>
        <begin position="173"/>
        <end position="235"/>
    </location>
</feature>
<name>A0A2D3VJ44_9PEZI</name>
<dbReference type="Proteomes" id="UP000225277">
    <property type="component" value="Unassembled WGS sequence"/>
</dbReference>
<evidence type="ECO:0000313" key="3">
    <source>
        <dbReference type="Proteomes" id="UP000225277"/>
    </source>
</evidence>
<feature type="compositionally biased region" description="Gly residues" evidence="1">
    <location>
        <begin position="7"/>
        <end position="43"/>
    </location>
</feature>
<dbReference type="GeneID" id="35604089"/>
<feature type="compositionally biased region" description="Polar residues" evidence="1">
    <location>
        <begin position="44"/>
        <end position="63"/>
    </location>
</feature>
<evidence type="ECO:0000313" key="2">
    <source>
        <dbReference type="EMBL" id="CZT23299.1"/>
    </source>
</evidence>